<dbReference type="GO" id="GO:0005524">
    <property type="term" value="F:ATP binding"/>
    <property type="evidence" value="ECO:0007669"/>
    <property type="project" value="UniProtKB-KW"/>
</dbReference>
<dbReference type="PROSITE" id="PS00211">
    <property type="entry name" value="ABC_TRANSPORTER_1"/>
    <property type="match status" value="1"/>
</dbReference>
<name>A0A381S4Y7_9ZZZZ</name>
<dbReference type="InterPro" id="IPR027417">
    <property type="entry name" value="P-loop_NTPase"/>
</dbReference>
<dbReference type="InterPro" id="IPR017871">
    <property type="entry name" value="ABC_transporter-like_CS"/>
</dbReference>
<keyword evidence="2" id="KW-0067">ATP-binding</keyword>
<evidence type="ECO:0000313" key="4">
    <source>
        <dbReference type="EMBL" id="SUZ99165.1"/>
    </source>
</evidence>
<dbReference type="EMBL" id="UINC01002675">
    <property type="protein sequence ID" value="SUZ99165.1"/>
    <property type="molecule type" value="Genomic_DNA"/>
</dbReference>
<dbReference type="CDD" id="cd03216">
    <property type="entry name" value="ABC_Carb_Monos_I"/>
    <property type="match status" value="1"/>
</dbReference>
<dbReference type="GO" id="GO:0016887">
    <property type="term" value="F:ATP hydrolysis activity"/>
    <property type="evidence" value="ECO:0007669"/>
    <property type="project" value="InterPro"/>
</dbReference>
<keyword evidence="1" id="KW-0547">Nucleotide-binding</keyword>
<proteinExistence type="predicted"/>
<dbReference type="PANTHER" id="PTHR43790">
    <property type="entry name" value="CARBOHYDRATE TRANSPORT ATP-BINDING PROTEIN MG119-RELATED"/>
    <property type="match status" value="1"/>
</dbReference>
<sequence>VPALNTKSDVQLSTRLGARDVTKYYGAVTSNRDISLAARLGEIHAIVGENGAGKSTLMRILQGLEKPDQGSVVVDDNDVSFNRPQQALDLGIGMVHQEFMLAPELTLLENLVLGDEPVSRAWGPFSVIDWDGARRSGDALAKDTGVSIDWDRPSETASVHIQQLVEIIRLLRRGTNILILDEPTAVLAPPQVEDLFALIRKLRDKGTTIIFISHKIKEVIALADRVTVLRRGEVTFTAEIKDVDVGTIAHHIVGGNAEHNTTQSINLASNDAKLTKQNCLRLENVCAISSTAKSRALQKIDFSIGQGEIVGIAGVVGNGQDELIECLVGLRRVQSGRIILNDVDITHKSNAERRARGIGFISPDRANEGLAKMASVEENVIAGSHRDPAALIGPLRNLSYTKKMASKRLDALGVIYGHLSDPVGSLSGGNQQRLVFAREISGVPKLLLVAQPTRGVDLNGITAIHKTLRAYRTGGGSVLLLSEELDELLALSDRILVIVDGRIVGERDGAQADITEIGAMMVMQGEVHA</sequence>
<evidence type="ECO:0000256" key="2">
    <source>
        <dbReference type="ARBA" id="ARBA00022840"/>
    </source>
</evidence>
<evidence type="ECO:0000259" key="3">
    <source>
        <dbReference type="PROSITE" id="PS50893"/>
    </source>
</evidence>
<dbReference type="Gene3D" id="3.40.50.300">
    <property type="entry name" value="P-loop containing nucleotide triphosphate hydrolases"/>
    <property type="match status" value="2"/>
</dbReference>
<dbReference type="InterPro" id="IPR003439">
    <property type="entry name" value="ABC_transporter-like_ATP-bd"/>
</dbReference>
<dbReference type="PANTHER" id="PTHR43790:SF4">
    <property type="entry name" value="GUANOSINE IMPORT ATP-BINDING PROTEIN NUPO"/>
    <property type="match status" value="1"/>
</dbReference>
<feature type="domain" description="ABC transporter" evidence="3">
    <location>
        <begin position="280"/>
        <end position="525"/>
    </location>
</feature>
<dbReference type="CDD" id="cd03215">
    <property type="entry name" value="ABC_Carb_Monos_II"/>
    <property type="match status" value="1"/>
</dbReference>
<evidence type="ECO:0000256" key="1">
    <source>
        <dbReference type="ARBA" id="ARBA00022741"/>
    </source>
</evidence>
<dbReference type="SMART" id="SM00382">
    <property type="entry name" value="AAA"/>
    <property type="match status" value="2"/>
</dbReference>
<reference evidence="4" key="1">
    <citation type="submission" date="2018-05" db="EMBL/GenBank/DDBJ databases">
        <authorList>
            <person name="Lanie J.A."/>
            <person name="Ng W.-L."/>
            <person name="Kazmierczak K.M."/>
            <person name="Andrzejewski T.M."/>
            <person name="Davidsen T.M."/>
            <person name="Wayne K.J."/>
            <person name="Tettelin H."/>
            <person name="Glass J.I."/>
            <person name="Rusch D."/>
            <person name="Podicherti R."/>
            <person name="Tsui H.-C.T."/>
            <person name="Winkler M.E."/>
        </authorList>
    </citation>
    <scope>NUCLEOTIDE SEQUENCE</scope>
</reference>
<dbReference type="InterPro" id="IPR050107">
    <property type="entry name" value="ABC_carbohydrate_import_ATPase"/>
</dbReference>
<dbReference type="AlphaFoldDB" id="A0A381S4Y7"/>
<dbReference type="Pfam" id="PF00005">
    <property type="entry name" value="ABC_tran"/>
    <property type="match status" value="2"/>
</dbReference>
<accession>A0A381S4Y7</accession>
<dbReference type="SUPFAM" id="SSF52540">
    <property type="entry name" value="P-loop containing nucleoside triphosphate hydrolases"/>
    <property type="match status" value="2"/>
</dbReference>
<gene>
    <name evidence="4" type="ORF">METZ01_LOCUS52019</name>
</gene>
<dbReference type="InterPro" id="IPR003593">
    <property type="entry name" value="AAA+_ATPase"/>
</dbReference>
<organism evidence="4">
    <name type="scientific">marine metagenome</name>
    <dbReference type="NCBI Taxonomy" id="408172"/>
    <lineage>
        <taxon>unclassified sequences</taxon>
        <taxon>metagenomes</taxon>
        <taxon>ecological metagenomes</taxon>
    </lineage>
</organism>
<protein>
    <recommendedName>
        <fullName evidence="3">ABC transporter domain-containing protein</fullName>
    </recommendedName>
</protein>
<feature type="domain" description="ABC transporter" evidence="3">
    <location>
        <begin position="16"/>
        <end position="256"/>
    </location>
</feature>
<feature type="non-terminal residue" evidence="4">
    <location>
        <position position="1"/>
    </location>
</feature>
<dbReference type="PROSITE" id="PS50893">
    <property type="entry name" value="ABC_TRANSPORTER_2"/>
    <property type="match status" value="2"/>
</dbReference>